<gene>
    <name evidence="2" type="ORF">V6N11_054560</name>
</gene>
<protein>
    <recommendedName>
        <fullName evidence="4">RNase H type-1 domain-containing protein</fullName>
    </recommendedName>
</protein>
<proteinExistence type="predicted"/>
<reference evidence="2 3" key="1">
    <citation type="journal article" date="2024" name="G3 (Bethesda)">
        <title>Genome assembly of Hibiscus sabdariffa L. provides insights into metabolisms of medicinal natural products.</title>
        <authorList>
            <person name="Kim T."/>
        </authorList>
    </citation>
    <scope>NUCLEOTIDE SEQUENCE [LARGE SCALE GENOMIC DNA]</scope>
    <source>
        <strain evidence="2">TK-2024</strain>
        <tissue evidence="2">Old leaves</tissue>
    </source>
</reference>
<feature type="compositionally biased region" description="Basic and acidic residues" evidence="1">
    <location>
        <begin position="12"/>
        <end position="22"/>
    </location>
</feature>
<feature type="region of interest" description="Disordered" evidence="1">
    <location>
        <begin position="1"/>
        <end position="37"/>
    </location>
</feature>
<evidence type="ECO:0000313" key="2">
    <source>
        <dbReference type="EMBL" id="KAK9020066.1"/>
    </source>
</evidence>
<accession>A0ABR2S498</accession>
<evidence type="ECO:0008006" key="4">
    <source>
        <dbReference type="Google" id="ProtNLM"/>
    </source>
</evidence>
<evidence type="ECO:0000256" key="1">
    <source>
        <dbReference type="SAM" id="MobiDB-lite"/>
    </source>
</evidence>
<name>A0ABR2S498_9ROSI</name>
<evidence type="ECO:0000313" key="3">
    <source>
        <dbReference type="Proteomes" id="UP001396334"/>
    </source>
</evidence>
<comment type="caution">
    <text evidence="2">The sequence shown here is derived from an EMBL/GenBank/DDBJ whole genome shotgun (WGS) entry which is preliminary data.</text>
</comment>
<keyword evidence="3" id="KW-1185">Reference proteome</keyword>
<sequence length="246" mass="28273">MDLQQQAKLQRTAKESTSDVRWRQNMPLESGSSSDPTQPNLWSGYSLLEIGGEQSFHLKFDICCLRTEGDEDVDHILMHCSKARETWKELLPPSEFHVLSCLNLQDWITANLCSSPTLSINGSWPTKFAVTCWQLWKQRCNLLFNENHVDKENFVDLCLRLAREYENFKEQTNAMHNVSRTTETLWKCPQLGWIKEIIARHISRSANGVADNLAKLNRNMPNEEFLFTDPPTEALAALLEDLCSNT</sequence>
<dbReference type="Proteomes" id="UP001396334">
    <property type="component" value="Unassembled WGS sequence"/>
</dbReference>
<dbReference type="EMBL" id="JBBPBN010000017">
    <property type="protein sequence ID" value="KAK9020066.1"/>
    <property type="molecule type" value="Genomic_DNA"/>
</dbReference>
<organism evidence="2 3">
    <name type="scientific">Hibiscus sabdariffa</name>
    <name type="common">roselle</name>
    <dbReference type="NCBI Taxonomy" id="183260"/>
    <lineage>
        <taxon>Eukaryota</taxon>
        <taxon>Viridiplantae</taxon>
        <taxon>Streptophyta</taxon>
        <taxon>Embryophyta</taxon>
        <taxon>Tracheophyta</taxon>
        <taxon>Spermatophyta</taxon>
        <taxon>Magnoliopsida</taxon>
        <taxon>eudicotyledons</taxon>
        <taxon>Gunneridae</taxon>
        <taxon>Pentapetalae</taxon>
        <taxon>rosids</taxon>
        <taxon>malvids</taxon>
        <taxon>Malvales</taxon>
        <taxon>Malvaceae</taxon>
        <taxon>Malvoideae</taxon>
        <taxon>Hibiscus</taxon>
    </lineage>
</organism>